<accession>A0ABW1G489</accession>
<dbReference type="SUPFAM" id="SSF53474">
    <property type="entry name" value="alpha/beta-Hydrolases"/>
    <property type="match status" value="1"/>
</dbReference>
<keyword evidence="1" id="KW-0378">Hydrolase</keyword>
<dbReference type="Proteomes" id="UP001596174">
    <property type="component" value="Unassembled WGS sequence"/>
</dbReference>
<gene>
    <name evidence="1" type="ORF">ACFP3V_18035</name>
</gene>
<dbReference type="EMBL" id="JBHSQJ010000072">
    <property type="protein sequence ID" value="MFC5909108.1"/>
    <property type="molecule type" value="Genomic_DNA"/>
</dbReference>
<organism evidence="1 2">
    <name type="scientific">Streptacidiphilus monticola</name>
    <dbReference type="NCBI Taxonomy" id="2161674"/>
    <lineage>
        <taxon>Bacteria</taxon>
        <taxon>Bacillati</taxon>
        <taxon>Actinomycetota</taxon>
        <taxon>Actinomycetes</taxon>
        <taxon>Kitasatosporales</taxon>
        <taxon>Streptomycetaceae</taxon>
        <taxon>Streptacidiphilus</taxon>
    </lineage>
</organism>
<sequence>MTTQVVARTGIDYGSFGKQLDVYRPAEGPVWGTVLLWHGRGPQERDVLATLAREAAGHGVRVVAPDWRSDAADGGWTHLRESVAWLRAHVGDEAVLAGWSLGARAAMATVLRPPLWDGWRPTAVVGIAGNYLTSSDPRMGPPAVEDLTVTQQPSLPVHLVHGTADAVVDVACSRAFARHLEQHRWPVEYTELETDHAGVVMAEYDRTLGRCRPATAEHALTAGAATARVIARAVRGTVRV</sequence>
<comment type="caution">
    <text evidence="1">The sequence shown here is derived from an EMBL/GenBank/DDBJ whole genome shotgun (WGS) entry which is preliminary data.</text>
</comment>
<dbReference type="InterPro" id="IPR029058">
    <property type="entry name" value="AB_hydrolase_fold"/>
</dbReference>
<dbReference type="Gene3D" id="3.40.50.1820">
    <property type="entry name" value="alpha/beta hydrolase"/>
    <property type="match status" value="1"/>
</dbReference>
<evidence type="ECO:0000313" key="2">
    <source>
        <dbReference type="Proteomes" id="UP001596174"/>
    </source>
</evidence>
<proteinExistence type="predicted"/>
<reference evidence="2" key="1">
    <citation type="journal article" date="2019" name="Int. J. Syst. Evol. Microbiol.">
        <title>The Global Catalogue of Microorganisms (GCM) 10K type strain sequencing project: providing services to taxonomists for standard genome sequencing and annotation.</title>
        <authorList>
            <consortium name="The Broad Institute Genomics Platform"/>
            <consortium name="The Broad Institute Genome Sequencing Center for Infectious Disease"/>
            <person name="Wu L."/>
            <person name="Ma J."/>
        </authorList>
    </citation>
    <scope>NUCLEOTIDE SEQUENCE [LARGE SCALE GENOMIC DNA]</scope>
    <source>
        <strain evidence="2">JCM 4816</strain>
    </source>
</reference>
<dbReference type="RefSeq" id="WP_380584604.1">
    <property type="nucleotide sequence ID" value="NZ_JBHSQJ010000072.1"/>
</dbReference>
<evidence type="ECO:0000313" key="1">
    <source>
        <dbReference type="EMBL" id="MFC5909108.1"/>
    </source>
</evidence>
<keyword evidence="2" id="KW-1185">Reference proteome</keyword>
<protein>
    <submittedName>
        <fullName evidence="1">Alpha/beta hydrolase</fullName>
    </submittedName>
</protein>
<dbReference type="GO" id="GO:0016787">
    <property type="term" value="F:hydrolase activity"/>
    <property type="evidence" value="ECO:0007669"/>
    <property type="project" value="UniProtKB-KW"/>
</dbReference>
<name>A0ABW1G489_9ACTN</name>